<dbReference type="GO" id="GO:0005737">
    <property type="term" value="C:cytoplasm"/>
    <property type="evidence" value="ECO:0007669"/>
    <property type="project" value="TreeGrafter"/>
</dbReference>
<dbReference type="Ensembl" id="ENSMMDT00005013954.1">
    <property type="protein sequence ID" value="ENSMMDP00005013561.1"/>
    <property type="gene ID" value="ENSMMDG00005007031.1"/>
</dbReference>
<dbReference type="InterPro" id="IPR037386">
    <property type="entry name" value="CCDC40"/>
</dbReference>
<dbReference type="GO" id="GO:0048793">
    <property type="term" value="P:pronephros development"/>
    <property type="evidence" value="ECO:0007669"/>
    <property type="project" value="Ensembl"/>
</dbReference>
<evidence type="ECO:0000313" key="2">
    <source>
        <dbReference type="Ensembl" id="ENSMMDP00005013561.1"/>
    </source>
</evidence>
<organism evidence="2 3">
    <name type="scientific">Myripristis murdjan</name>
    <name type="common">pinecone soldierfish</name>
    <dbReference type="NCBI Taxonomy" id="586833"/>
    <lineage>
        <taxon>Eukaryota</taxon>
        <taxon>Metazoa</taxon>
        <taxon>Chordata</taxon>
        <taxon>Craniata</taxon>
        <taxon>Vertebrata</taxon>
        <taxon>Euteleostomi</taxon>
        <taxon>Actinopterygii</taxon>
        <taxon>Neopterygii</taxon>
        <taxon>Teleostei</taxon>
        <taxon>Neoteleostei</taxon>
        <taxon>Acanthomorphata</taxon>
        <taxon>Holocentriformes</taxon>
        <taxon>Holocentridae</taxon>
        <taxon>Myripristis</taxon>
    </lineage>
</organism>
<feature type="coiled-coil region" evidence="1">
    <location>
        <begin position="477"/>
        <end position="504"/>
    </location>
</feature>
<dbReference type="PANTHER" id="PTHR16275">
    <property type="entry name" value="COILED-COIL DOMAIN-CONTAINING PROTEIN 40"/>
    <property type="match status" value="1"/>
</dbReference>
<evidence type="ECO:0000313" key="3">
    <source>
        <dbReference type="Proteomes" id="UP000472263"/>
    </source>
</evidence>
<reference evidence="2" key="2">
    <citation type="submission" date="2025-08" db="UniProtKB">
        <authorList>
            <consortium name="Ensembl"/>
        </authorList>
    </citation>
    <scope>IDENTIFICATION</scope>
</reference>
<reference evidence="2" key="1">
    <citation type="submission" date="2019-06" db="EMBL/GenBank/DDBJ databases">
        <authorList>
            <consortium name="Wellcome Sanger Institute Data Sharing"/>
        </authorList>
    </citation>
    <scope>NUCLEOTIDE SEQUENCE [LARGE SCALE GENOMIC DNA]</scope>
</reference>
<dbReference type="GO" id="GO:0005576">
    <property type="term" value="C:extracellular region"/>
    <property type="evidence" value="ECO:0007669"/>
    <property type="project" value="GOC"/>
</dbReference>
<dbReference type="Pfam" id="PF08647">
    <property type="entry name" value="BRE1"/>
    <property type="match status" value="1"/>
</dbReference>
<dbReference type="Proteomes" id="UP000472263">
    <property type="component" value="Chromosome 1"/>
</dbReference>
<feature type="coiled-coil region" evidence="1">
    <location>
        <begin position="173"/>
        <end position="228"/>
    </location>
</feature>
<dbReference type="InParanoid" id="A0A667XWF1"/>
<proteinExistence type="predicted"/>
<dbReference type="GO" id="GO:0005929">
    <property type="term" value="C:cilium"/>
    <property type="evidence" value="ECO:0007669"/>
    <property type="project" value="TreeGrafter"/>
</dbReference>
<keyword evidence="3" id="KW-1185">Reference proteome</keyword>
<protein>
    <submittedName>
        <fullName evidence="2">Coiled-coil domain 40 molecular ruler complex subunit</fullName>
    </submittedName>
</protein>
<reference evidence="2" key="3">
    <citation type="submission" date="2025-09" db="UniProtKB">
        <authorList>
            <consortium name="Ensembl"/>
        </authorList>
    </citation>
    <scope>IDENTIFICATION</scope>
</reference>
<feature type="coiled-coil region" evidence="1">
    <location>
        <begin position="75"/>
        <end position="109"/>
    </location>
</feature>
<name>A0A667XWF1_9TELE</name>
<accession>A0A667XWF1</accession>
<dbReference type="GO" id="GO:0003146">
    <property type="term" value="P:heart jogging"/>
    <property type="evidence" value="ECO:0007669"/>
    <property type="project" value="Ensembl"/>
</dbReference>
<dbReference type="GeneTree" id="ENSGT00440000035688"/>
<dbReference type="GO" id="GO:0035082">
    <property type="term" value="P:axoneme assembly"/>
    <property type="evidence" value="ECO:0007669"/>
    <property type="project" value="Ensembl"/>
</dbReference>
<evidence type="ECO:0000256" key="1">
    <source>
        <dbReference type="SAM" id="Coils"/>
    </source>
</evidence>
<dbReference type="GO" id="GO:0001947">
    <property type="term" value="P:heart looping"/>
    <property type="evidence" value="ECO:0007669"/>
    <property type="project" value="Ensembl"/>
</dbReference>
<dbReference type="PANTHER" id="PTHR16275:SF8">
    <property type="entry name" value="COILED-COIL DOMAIN-CONTAINING PROTEIN 40"/>
    <property type="match status" value="1"/>
</dbReference>
<dbReference type="GO" id="GO:0060287">
    <property type="term" value="P:epithelial cilium movement involved in determination of left/right asymmetry"/>
    <property type="evidence" value="ECO:0007669"/>
    <property type="project" value="Ensembl"/>
</dbReference>
<feature type="coiled-coil region" evidence="1">
    <location>
        <begin position="600"/>
        <end position="688"/>
    </location>
</feature>
<dbReference type="AlphaFoldDB" id="A0A667XWF1"/>
<dbReference type="FunCoup" id="A0A667XWF1">
    <property type="interactions" value="60"/>
</dbReference>
<keyword evidence="1" id="KW-0175">Coiled coil</keyword>
<sequence length="866" mass="99785">IFFNSYANKFELSKDPETMRLQAALSNLLRKQLERLNAGLREKLAMEKAESSHQIELGRELYTVQELLARRQDRLDDTHQTAAQVAAERQRAQEQLEAMRHQYHSSTSQANKQRIQVSKLQAEIDNLMLCLHYMQSSSAGLSSDISAMKNATRKAGAKKTQAEEQKYKQDLYVERLTKDRERLTEQIAMYEAQTIAQAKETQAAMEALSEAQMEMDSLSMERKQLLQQWDSSLLGMRKQDEAFTAMQHALLTENQVILLDRETEGYKKSITKEEEQNETLTMQLNRAQLNNATFKKMINQSQAQQDALQAHHSTCLRTLQETERTLARLTTVAREQPALAALKLQLEKESSIRLELEDKIMAQMQEELTHDKTAKYYQQLSSKMAAFKKDKISQLWQIEHDVAQVELDSTKISQHLASLALTQDALEKEITEHNKLLNVCQAKNSNSVTLIERNQATIIVYNKKIQQIAASTGHADLSPLQIQAESLSKQLEELAAKINSDQARWMQQMWVQVQLTQERQANSKDMLKLQTQHIVYQQRKLRTEGHIEVEQREQAELERHMKLLRGDTVKLNTLLSKNGQLSQALEQENTLMETDFVHRLKEAEKESIEMQMKLEKTLEEKERLLNSLIEAERQIMLWEKKIQLAKETRSAVDSDVGQGDIQMMKAEIHRMEVRHNQLLKQQERLLKESEATVARRETIVLRREAQARNSQKQTTHSELNRLVQGLRHKIQDTHKQMVESEQVMRELQEGQVSLGSSLAQMKLQLTELHETSSVLDSDLLNLQETQDRNLDRLVALQNRAKQLQAVLEGRYAALSTSEAVESTLQRQKEHVHSLSTISYQLCQEFPQHQGALRRTSLALAARTQTL</sequence>
<gene>
    <name evidence="2" type="primary">ccdc40</name>
</gene>